<feature type="domain" description="Calcineurin-like phosphoesterase" evidence="3">
    <location>
        <begin position="1"/>
        <end position="148"/>
    </location>
</feature>
<dbReference type="EMBL" id="AZFE01000003">
    <property type="protein sequence ID" value="KRL57985.1"/>
    <property type="molecule type" value="Genomic_DNA"/>
</dbReference>
<dbReference type="Proteomes" id="UP000051697">
    <property type="component" value="Unassembled WGS sequence"/>
</dbReference>
<dbReference type="InterPro" id="IPR029052">
    <property type="entry name" value="Metallo-depent_PP-like"/>
</dbReference>
<evidence type="ECO:0000256" key="1">
    <source>
        <dbReference type="ARBA" id="ARBA00008950"/>
    </source>
</evidence>
<dbReference type="InterPro" id="IPR000979">
    <property type="entry name" value="Phosphodiesterase_MJ0936/Vps29"/>
</dbReference>
<evidence type="ECO:0000256" key="2">
    <source>
        <dbReference type="RuleBase" id="RU362039"/>
    </source>
</evidence>
<accession>A0A0R1RN11</accession>
<dbReference type="AlphaFoldDB" id="A0A0R1RN11"/>
<dbReference type="Gene3D" id="3.60.21.10">
    <property type="match status" value="1"/>
</dbReference>
<protein>
    <recommendedName>
        <fullName evidence="2">Phosphoesterase</fullName>
        <ecNumber evidence="2">3.1.4.-</ecNumber>
    </recommendedName>
</protein>
<evidence type="ECO:0000259" key="3">
    <source>
        <dbReference type="Pfam" id="PF12850"/>
    </source>
</evidence>
<dbReference type="OrthoDB" id="9800565at2"/>
<reference evidence="4 5" key="1">
    <citation type="journal article" date="2015" name="Genome Announc.">
        <title>Expanding the biotechnology potential of lactobacilli through comparative genomics of 213 strains and associated genera.</title>
        <authorList>
            <person name="Sun Z."/>
            <person name="Harris H.M."/>
            <person name="McCann A."/>
            <person name="Guo C."/>
            <person name="Argimon S."/>
            <person name="Zhang W."/>
            <person name="Yang X."/>
            <person name="Jeffery I.B."/>
            <person name="Cooney J.C."/>
            <person name="Kagawa T.F."/>
            <person name="Liu W."/>
            <person name="Song Y."/>
            <person name="Salvetti E."/>
            <person name="Wrobel A."/>
            <person name="Rasinkangas P."/>
            <person name="Parkhill J."/>
            <person name="Rea M.C."/>
            <person name="O'Sullivan O."/>
            <person name="Ritari J."/>
            <person name="Douillard F.P."/>
            <person name="Paul Ross R."/>
            <person name="Yang R."/>
            <person name="Briner A.E."/>
            <person name="Felis G.E."/>
            <person name="de Vos W.M."/>
            <person name="Barrangou R."/>
            <person name="Klaenhammer T.R."/>
            <person name="Caufield P.W."/>
            <person name="Cui Y."/>
            <person name="Zhang H."/>
            <person name="O'Toole P.W."/>
        </authorList>
    </citation>
    <scope>NUCLEOTIDE SEQUENCE [LARGE SCALE GENOMIC DNA]</scope>
    <source>
        <strain evidence="4 5">DSM 15707</strain>
    </source>
</reference>
<comment type="similarity">
    <text evidence="1 2">Belongs to the metallophosphoesterase superfamily. YfcE family.</text>
</comment>
<comment type="cofactor">
    <cofactor evidence="2">
        <name>a divalent metal cation</name>
        <dbReference type="ChEBI" id="CHEBI:60240"/>
    </cofactor>
</comment>
<comment type="caution">
    <text evidence="4">The sequence shown here is derived from an EMBL/GenBank/DDBJ whole genome shotgun (WGS) entry which is preliminary data.</text>
</comment>
<dbReference type="PANTHER" id="PTHR11124">
    <property type="entry name" value="VACUOLAR SORTING PROTEIN VPS29"/>
    <property type="match status" value="1"/>
</dbReference>
<organism evidence="4 5">
    <name type="scientific">Paucilactobacillus oligofermentans DSM 15707 = LMG 22743</name>
    <dbReference type="NCBI Taxonomy" id="1423778"/>
    <lineage>
        <taxon>Bacteria</taxon>
        <taxon>Bacillati</taxon>
        <taxon>Bacillota</taxon>
        <taxon>Bacilli</taxon>
        <taxon>Lactobacillales</taxon>
        <taxon>Lactobacillaceae</taxon>
        <taxon>Paucilactobacillus</taxon>
    </lineage>
</organism>
<dbReference type="InterPro" id="IPR041802">
    <property type="entry name" value="MPP_YfcE"/>
</dbReference>
<dbReference type="RefSeq" id="WP_057889405.1">
    <property type="nucleotide sequence ID" value="NZ_AZFE01000003.1"/>
</dbReference>
<dbReference type="CDD" id="cd00841">
    <property type="entry name" value="MPP_YfcE"/>
    <property type="match status" value="1"/>
</dbReference>
<dbReference type="Pfam" id="PF12850">
    <property type="entry name" value="Metallophos_2"/>
    <property type="match status" value="1"/>
</dbReference>
<proteinExistence type="inferred from homology"/>
<dbReference type="NCBIfam" id="TIGR00040">
    <property type="entry name" value="yfcE"/>
    <property type="match status" value="1"/>
</dbReference>
<dbReference type="KEGG" id="lol:LACOL_1235"/>
<sequence length="175" mass="20051">MKIMIVSDNHGDRDILAKLVNEYTNKVDLMIHCGDSEMLVDDPIFEHMPSVLGNNDWGQPFLDKRIIEDESERILLTHGHLYNVNFTMDKLAALARNHNASVIAFGHTHQLAATMKDNKLFINPGSISLPRGEFSYIGGTYAIVDLQDEIVKVQFYNRELEPIDELKFTFERNMK</sequence>
<dbReference type="SUPFAM" id="SSF56300">
    <property type="entry name" value="Metallo-dependent phosphatases"/>
    <property type="match status" value="1"/>
</dbReference>
<dbReference type="GO" id="GO:0016787">
    <property type="term" value="F:hydrolase activity"/>
    <property type="evidence" value="ECO:0007669"/>
    <property type="project" value="UniProtKB-UniRule"/>
</dbReference>
<evidence type="ECO:0000313" key="5">
    <source>
        <dbReference type="Proteomes" id="UP000051697"/>
    </source>
</evidence>
<dbReference type="PATRIC" id="fig|1423778.4.peg.478"/>
<gene>
    <name evidence="4" type="ORF">FC70_GL000459</name>
</gene>
<dbReference type="STRING" id="1423778.FC70_GL000459"/>
<keyword evidence="2" id="KW-0479">Metal-binding</keyword>
<dbReference type="InterPro" id="IPR024654">
    <property type="entry name" value="Calcineurin-like_PHP_lpxH"/>
</dbReference>
<dbReference type="GO" id="GO:0046872">
    <property type="term" value="F:metal ion binding"/>
    <property type="evidence" value="ECO:0007669"/>
    <property type="project" value="UniProtKB-KW"/>
</dbReference>
<keyword evidence="5" id="KW-1185">Reference proteome</keyword>
<evidence type="ECO:0000313" key="4">
    <source>
        <dbReference type="EMBL" id="KRL57985.1"/>
    </source>
</evidence>
<dbReference type="EC" id="3.1.4.-" evidence="2"/>
<name>A0A0R1RN11_9LACO</name>